<protein>
    <submittedName>
        <fullName evidence="1">TRL-like family protein</fullName>
    </submittedName>
</protein>
<comment type="caution">
    <text evidence="1">The sequence shown here is derived from an EMBL/GenBank/DDBJ whole genome shotgun (WGS) entry which is preliminary data.</text>
</comment>
<dbReference type="InterPro" id="IPR025113">
    <property type="entry name" value="TRL-like"/>
</dbReference>
<evidence type="ECO:0000313" key="2">
    <source>
        <dbReference type="EMBL" id="TGL71691.1"/>
    </source>
</evidence>
<evidence type="ECO:0000313" key="3">
    <source>
        <dbReference type="Proteomes" id="UP000297352"/>
    </source>
</evidence>
<dbReference type="EMBL" id="JAMQQD010000001">
    <property type="protein sequence ID" value="MCW7514283.1"/>
    <property type="molecule type" value="Genomic_DNA"/>
</dbReference>
<sequence>MEFHLKFKIFFLVNCLFLCKCTGFNLLYETSANGNTNPSREYATTAPMWKGGFFYHRNTTPGPIGIGVEPKAEGRACSNSYLGLFSFGNSRIEAAKKNGNIQKVAFVDYENSGVFAGFIYHQFCTIVKGSN</sequence>
<dbReference type="Proteomes" id="UP001209694">
    <property type="component" value="Unassembled WGS sequence"/>
</dbReference>
<organism evidence="1 4">
    <name type="scientific">Leptospira levettii</name>
    <dbReference type="NCBI Taxonomy" id="2023178"/>
    <lineage>
        <taxon>Bacteria</taxon>
        <taxon>Pseudomonadati</taxon>
        <taxon>Spirochaetota</taxon>
        <taxon>Spirochaetia</taxon>
        <taxon>Leptospirales</taxon>
        <taxon>Leptospiraceae</taxon>
        <taxon>Leptospira</taxon>
    </lineage>
</organism>
<reference evidence="2" key="2">
    <citation type="journal article" date="2019" name="PLoS Negl. Trop. Dis.">
        <title>Revisiting the worldwide diversity of Leptospira species in the environment.</title>
        <authorList>
            <person name="Vincent A.T."/>
            <person name="Schiettekatte O."/>
            <person name="Bourhy P."/>
            <person name="Veyrier F.J."/>
            <person name="Picardeau M."/>
        </authorList>
    </citation>
    <scope>NUCLEOTIDE SEQUENCE</scope>
    <source>
        <strain evidence="2">201702449</strain>
    </source>
</reference>
<dbReference type="EMBL" id="RQGI01000027">
    <property type="protein sequence ID" value="TGL71691.1"/>
    <property type="molecule type" value="Genomic_DNA"/>
</dbReference>
<evidence type="ECO:0000313" key="1">
    <source>
        <dbReference type="EMBL" id="MCW7514283.1"/>
    </source>
</evidence>
<dbReference type="Pfam" id="PF13146">
    <property type="entry name" value="TRL"/>
    <property type="match status" value="1"/>
</dbReference>
<reference evidence="1" key="3">
    <citation type="submission" date="2022-06" db="EMBL/GenBank/DDBJ databases">
        <title>Leptospira isolates from biofilms formed at urban environments.</title>
        <authorList>
            <person name="Ribeiro P.S."/>
            <person name="Sousa T."/>
            <person name="Carvalho N."/>
            <person name="Aburjaile F."/>
            <person name="Neves F."/>
            <person name="Oliveira D."/>
            <person name="Blanco L."/>
            <person name="Lima J."/>
            <person name="Costa F."/>
            <person name="Brenig B."/>
            <person name="Soares S."/>
            <person name="Ramos R."/>
            <person name="Goes-Neto A."/>
            <person name="Matiuzzi M."/>
            <person name="Azevedo V."/>
            <person name="Ristow P."/>
        </authorList>
    </citation>
    <scope>NUCLEOTIDE SEQUENCE</scope>
    <source>
        <strain evidence="1">VSF7</strain>
    </source>
</reference>
<dbReference type="AlphaFoldDB" id="A0A5R2BTD5"/>
<evidence type="ECO:0000313" key="4">
    <source>
        <dbReference type="Proteomes" id="UP001209694"/>
    </source>
</evidence>
<name>A0A5R2BTD5_9LEPT</name>
<accession>A0A5R2BTD5</accession>
<proteinExistence type="predicted"/>
<gene>
    <name evidence="2" type="ORF">EHQ60_08815</name>
    <name evidence="1" type="ORF">ND810_03880</name>
</gene>
<reference evidence="2" key="1">
    <citation type="submission" date="2018-10" db="EMBL/GenBank/DDBJ databases">
        <authorList>
            <person name="Vincent A.T."/>
            <person name="Schiettekatte O."/>
            <person name="Bourhy P."/>
            <person name="Veyrier F.J."/>
            <person name="Picardeau M."/>
        </authorList>
    </citation>
    <scope>NUCLEOTIDE SEQUENCE</scope>
    <source>
        <strain evidence="2">201702449</strain>
    </source>
</reference>
<dbReference type="Proteomes" id="UP000297352">
    <property type="component" value="Unassembled WGS sequence"/>
</dbReference>
<keyword evidence="3" id="KW-1185">Reference proteome</keyword>